<evidence type="ECO:0000313" key="3">
    <source>
        <dbReference type="Proteomes" id="UP001357485"/>
    </source>
</evidence>
<dbReference type="GO" id="GO:0016303">
    <property type="term" value="F:1-phosphatidylinositol-3-kinase activity"/>
    <property type="evidence" value="ECO:0007669"/>
    <property type="project" value="UniProtKB-EC"/>
</dbReference>
<gene>
    <name evidence="2" type="primary">VPS34_1</name>
    <name evidence="2" type="ORF">LTR16_006269</name>
</gene>
<name>A0ABR0KQI2_9PEZI</name>
<dbReference type="EMBL" id="JAVRRA010025766">
    <property type="protein sequence ID" value="KAK5107537.1"/>
    <property type="molecule type" value="Genomic_DNA"/>
</dbReference>
<dbReference type="EC" id="2.7.1.137" evidence="2"/>
<comment type="caution">
    <text evidence="2">The sequence shown here is derived from an EMBL/GenBank/DDBJ whole genome shotgun (WGS) entry which is preliminary data.</text>
</comment>
<feature type="compositionally biased region" description="Polar residues" evidence="1">
    <location>
        <begin position="44"/>
        <end position="63"/>
    </location>
</feature>
<sequence length="63" mass="7078">MKKHEMGEMPENKWLDQMVFRQIEKLERSSLQGIPTANAKAHTDSQNQSNGEGMNGDDSTNAD</sequence>
<evidence type="ECO:0000256" key="1">
    <source>
        <dbReference type="SAM" id="MobiDB-lite"/>
    </source>
</evidence>
<dbReference type="Proteomes" id="UP001357485">
    <property type="component" value="Unassembled WGS sequence"/>
</dbReference>
<proteinExistence type="predicted"/>
<evidence type="ECO:0000313" key="2">
    <source>
        <dbReference type="EMBL" id="KAK5107537.1"/>
    </source>
</evidence>
<keyword evidence="3" id="KW-1185">Reference proteome</keyword>
<accession>A0ABR0KQI2</accession>
<feature type="non-terminal residue" evidence="2">
    <location>
        <position position="63"/>
    </location>
</feature>
<reference evidence="2 3" key="1">
    <citation type="submission" date="2023-08" db="EMBL/GenBank/DDBJ databases">
        <title>Black Yeasts Isolated from many extreme environments.</title>
        <authorList>
            <person name="Coleine C."/>
            <person name="Stajich J.E."/>
            <person name="Selbmann L."/>
        </authorList>
    </citation>
    <scope>NUCLEOTIDE SEQUENCE [LARGE SCALE GENOMIC DNA]</scope>
    <source>
        <strain evidence="2 3">CCFEE 536</strain>
    </source>
</reference>
<feature type="region of interest" description="Disordered" evidence="1">
    <location>
        <begin position="30"/>
        <end position="63"/>
    </location>
</feature>
<protein>
    <submittedName>
        <fullName evidence="2">Phosphatidylinositol (PI) 3-kinase</fullName>
        <ecNumber evidence="2">2.7.1.137</ecNumber>
    </submittedName>
</protein>
<organism evidence="2 3">
    <name type="scientific">Cryomyces antarcticus</name>
    <dbReference type="NCBI Taxonomy" id="329879"/>
    <lineage>
        <taxon>Eukaryota</taxon>
        <taxon>Fungi</taxon>
        <taxon>Dikarya</taxon>
        <taxon>Ascomycota</taxon>
        <taxon>Pezizomycotina</taxon>
        <taxon>Dothideomycetes</taxon>
        <taxon>Dothideomycetes incertae sedis</taxon>
        <taxon>Cryomyces</taxon>
    </lineage>
</organism>
<keyword evidence="2" id="KW-0808">Transferase</keyword>